<dbReference type="SUPFAM" id="SSF53067">
    <property type="entry name" value="Actin-like ATPase domain"/>
    <property type="match status" value="1"/>
</dbReference>
<dbReference type="EMBL" id="SLWR01000001">
    <property type="protein sequence ID" value="TCO52102.1"/>
    <property type="molecule type" value="Genomic_DNA"/>
</dbReference>
<keyword evidence="3" id="KW-0418">Kinase</keyword>
<dbReference type="GO" id="GO:0016301">
    <property type="term" value="F:kinase activity"/>
    <property type="evidence" value="ECO:0007669"/>
    <property type="project" value="UniProtKB-KW"/>
</dbReference>
<proteinExistence type="inferred from homology"/>
<reference evidence="3 4" key="1">
    <citation type="journal article" date="2015" name="Stand. Genomic Sci.">
        <title>Genomic Encyclopedia of Bacterial and Archaeal Type Strains, Phase III: the genomes of soil and plant-associated and newly described type strains.</title>
        <authorList>
            <person name="Whitman W.B."/>
            <person name="Woyke T."/>
            <person name="Klenk H.P."/>
            <person name="Zhou Y."/>
            <person name="Lilburn T.G."/>
            <person name="Beck B.J."/>
            <person name="De Vos P."/>
            <person name="Vandamme P."/>
            <person name="Eisen J.A."/>
            <person name="Garrity G."/>
            <person name="Hugenholtz P."/>
            <person name="Kyrpides N.C."/>
        </authorList>
    </citation>
    <scope>NUCLEOTIDE SEQUENCE [LARGE SCALE GENOMIC DNA]</scope>
    <source>
        <strain evidence="3 4">VKM Ac-2541</strain>
    </source>
</reference>
<dbReference type="AlphaFoldDB" id="A0A4R2J478"/>
<dbReference type="InterPro" id="IPR000600">
    <property type="entry name" value="ROK"/>
</dbReference>
<keyword evidence="3" id="KW-0808">Transferase</keyword>
<dbReference type="InterPro" id="IPR036388">
    <property type="entry name" value="WH-like_DNA-bd_sf"/>
</dbReference>
<dbReference type="Pfam" id="PF12802">
    <property type="entry name" value="MarR_2"/>
    <property type="match status" value="1"/>
</dbReference>
<feature type="domain" description="HTH marR-type" evidence="2">
    <location>
        <begin position="35"/>
        <end position="86"/>
    </location>
</feature>
<comment type="similarity">
    <text evidence="1">Belongs to the ROK (NagC/XylR) family.</text>
</comment>
<gene>
    <name evidence="3" type="ORF">EV646_1011099</name>
</gene>
<evidence type="ECO:0000313" key="4">
    <source>
        <dbReference type="Proteomes" id="UP000295573"/>
    </source>
</evidence>
<dbReference type="PANTHER" id="PTHR18964">
    <property type="entry name" value="ROK (REPRESSOR, ORF, KINASE) FAMILY"/>
    <property type="match status" value="1"/>
</dbReference>
<name>A0A4R2J478_9ACTN</name>
<dbReference type="GO" id="GO:0003700">
    <property type="term" value="F:DNA-binding transcription factor activity"/>
    <property type="evidence" value="ECO:0007669"/>
    <property type="project" value="InterPro"/>
</dbReference>
<dbReference type="InterPro" id="IPR000835">
    <property type="entry name" value="HTH_MarR-typ"/>
</dbReference>
<dbReference type="InterPro" id="IPR036390">
    <property type="entry name" value="WH_DNA-bd_sf"/>
</dbReference>
<dbReference type="Pfam" id="PF00480">
    <property type="entry name" value="ROK"/>
    <property type="match status" value="1"/>
</dbReference>
<protein>
    <submittedName>
        <fullName evidence="3">Putative NBD/HSP70 family sugar kinase</fullName>
    </submittedName>
</protein>
<organism evidence="3 4">
    <name type="scientific">Kribbella antiqua</name>
    <dbReference type="NCBI Taxonomy" id="2512217"/>
    <lineage>
        <taxon>Bacteria</taxon>
        <taxon>Bacillati</taxon>
        <taxon>Actinomycetota</taxon>
        <taxon>Actinomycetes</taxon>
        <taxon>Propionibacteriales</taxon>
        <taxon>Kribbellaceae</taxon>
        <taxon>Kribbella</taxon>
    </lineage>
</organism>
<keyword evidence="4" id="KW-1185">Reference proteome</keyword>
<sequence>MWGGEGLAIRYVYVMNATRPAPGSQASLREANRERVLGVVRQHGPLTQVEIAAASGLSAATVSNMVRELDQAGMVGLSRSIRNGRRAVLVSLASGGGLLAGVAFGERDVRVAIANESREILAQQLMPLQADHVADDGMERAARLLADLAETVSSGVEDIAAIGFGLPAPVDSVSGEAGSDAVLPGWRGVNVADAMAGHLRAPVALDNTANLAALGELRNGALRGVRHGCYLKFSYGVGAGIVLDGEVFRGSAGTAGEIGHVTIDENGPICRCGNRGCLDTFVGSRALISSLAASHGPLRLKDIVTRARQDDLGCRRVIEDAGRRVGVAVAGLVNLLNPEVIVVGGLMAEAGDLIMTPLREALDRCAIPSAAATVELRSAELGDDADIIGALHLASVLSHSKALSTAQAL</sequence>
<dbReference type="Gene3D" id="1.10.10.10">
    <property type="entry name" value="Winged helix-like DNA-binding domain superfamily/Winged helix DNA-binding domain"/>
    <property type="match status" value="1"/>
</dbReference>
<dbReference type="Proteomes" id="UP000295573">
    <property type="component" value="Unassembled WGS sequence"/>
</dbReference>
<evidence type="ECO:0000259" key="2">
    <source>
        <dbReference type="Pfam" id="PF12802"/>
    </source>
</evidence>
<evidence type="ECO:0000313" key="3">
    <source>
        <dbReference type="EMBL" id="TCO52102.1"/>
    </source>
</evidence>
<dbReference type="PANTHER" id="PTHR18964:SF173">
    <property type="entry name" value="GLUCOKINASE"/>
    <property type="match status" value="1"/>
</dbReference>
<dbReference type="InterPro" id="IPR043129">
    <property type="entry name" value="ATPase_NBD"/>
</dbReference>
<dbReference type="Gene3D" id="3.30.420.40">
    <property type="match status" value="2"/>
</dbReference>
<accession>A0A4R2J478</accession>
<dbReference type="SUPFAM" id="SSF46785">
    <property type="entry name" value="Winged helix' DNA-binding domain"/>
    <property type="match status" value="1"/>
</dbReference>
<evidence type="ECO:0000256" key="1">
    <source>
        <dbReference type="ARBA" id="ARBA00006479"/>
    </source>
</evidence>
<comment type="caution">
    <text evidence="3">The sequence shown here is derived from an EMBL/GenBank/DDBJ whole genome shotgun (WGS) entry which is preliminary data.</text>
</comment>